<dbReference type="InterPro" id="IPR050109">
    <property type="entry name" value="HTH-type_TetR-like_transc_reg"/>
</dbReference>
<dbReference type="PANTHER" id="PTHR30328:SF54">
    <property type="entry name" value="HTH-TYPE TRANSCRIPTIONAL REPRESSOR SCO4008"/>
    <property type="match status" value="1"/>
</dbReference>
<accession>A0ABW2TA38</accession>
<evidence type="ECO:0000313" key="5">
    <source>
        <dbReference type="Proteomes" id="UP001596514"/>
    </source>
</evidence>
<name>A0ABW2TA38_9ACTN</name>
<dbReference type="InterPro" id="IPR041467">
    <property type="entry name" value="Sco4008_C"/>
</dbReference>
<evidence type="ECO:0000256" key="2">
    <source>
        <dbReference type="PROSITE-ProRule" id="PRU00335"/>
    </source>
</evidence>
<dbReference type="Pfam" id="PF00440">
    <property type="entry name" value="TetR_N"/>
    <property type="match status" value="1"/>
</dbReference>
<gene>
    <name evidence="4" type="ORF">ACFQVD_33730</name>
</gene>
<dbReference type="SUPFAM" id="SSF46689">
    <property type="entry name" value="Homeodomain-like"/>
    <property type="match status" value="1"/>
</dbReference>
<keyword evidence="5" id="KW-1185">Reference proteome</keyword>
<evidence type="ECO:0000256" key="1">
    <source>
        <dbReference type="ARBA" id="ARBA00023125"/>
    </source>
</evidence>
<evidence type="ECO:0000313" key="4">
    <source>
        <dbReference type="EMBL" id="MFC7605081.1"/>
    </source>
</evidence>
<protein>
    <submittedName>
        <fullName evidence="4">TetR family transcriptional regulator</fullName>
    </submittedName>
</protein>
<reference evidence="5" key="1">
    <citation type="journal article" date="2019" name="Int. J. Syst. Evol. Microbiol.">
        <title>The Global Catalogue of Microorganisms (GCM) 10K type strain sequencing project: providing services to taxonomists for standard genome sequencing and annotation.</title>
        <authorList>
            <consortium name="The Broad Institute Genomics Platform"/>
            <consortium name="The Broad Institute Genome Sequencing Center for Infectious Disease"/>
            <person name="Wu L."/>
            <person name="Ma J."/>
        </authorList>
    </citation>
    <scope>NUCLEOTIDE SEQUENCE [LARGE SCALE GENOMIC DNA]</scope>
    <source>
        <strain evidence="5">JCM 10083</strain>
    </source>
</reference>
<keyword evidence="1 2" id="KW-0238">DNA-binding</keyword>
<dbReference type="InterPro" id="IPR001647">
    <property type="entry name" value="HTH_TetR"/>
</dbReference>
<evidence type="ECO:0000259" key="3">
    <source>
        <dbReference type="PROSITE" id="PS50977"/>
    </source>
</evidence>
<feature type="DNA-binding region" description="H-T-H motif" evidence="2">
    <location>
        <begin position="29"/>
        <end position="48"/>
    </location>
</feature>
<dbReference type="Gene3D" id="1.10.357.10">
    <property type="entry name" value="Tetracycline Repressor, domain 2"/>
    <property type="match status" value="1"/>
</dbReference>
<dbReference type="InterPro" id="IPR009057">
    <property type="entry name" value="Homeodomain-like_sf"/>
</dbReference>
<organism evidence="4 5">
    <name type="scientific">Streptosporangium amethystogenes subsp. fukuiense</name>
    <dbReference type="NCBI Taxonomy" id="698418"/>
    <lineage>
        <taxon>Bacteria</taxon>
        <taxon>Bacillati</taxon>
        <taxon>Actinomycetota</taxon>
        <taxon>Actinomycetes</taxon>
        <taxon>Streptosporangiales</taxon>
        <taxon>Streptosporangiaceae</taxon>
        <taxon>Streptosporangium</taxon>
    </lineage>
</organism>
<dbReference type="RefSeq" id="WP_343962465.1">
    <property type="nucleotide sequence ID" value="NZ_BAAAGK010000007.1"/>
</dbReference>
<dbReference type="SUPFAM" id="SSF48498">
    <property type="entry name" value="Tetracyclin repressor-like, C-terminal domain"/>
    <property type="match status" value="1"/>
</dbReference>
<feature type="domain" description="HTH tetR-type" evidence="3">
    <location>
        <begin position="6"/>
        <end position="66"/>
    </location>
</feature>
<dbReference type="PROSITE" id="PS50977">
    <property type="entry name" value="HTH_TETR_2"/>
    <property type="match status" value="1"/>
</dbReference>
<sequence>MAWDTAKTKQLLLDAAVQEFAEHGPQGARVDRVAARAGANKERIYQYFGNKERLFTAVLEAELAKVAAAVPLSVEQGADLGEYAGRVFDYHCAHPHFLRLLAWEGLQDGQVAVAAEDERTTHYADKVAALARAQASGAIGEDLDPAHLCYAVFALTTWWFSAPQIVRMLMAGVADDSTRSRREALVRMVRRLAG</sequence>
<proteinExistence type="predicted"/>
<dbReference type="PANTHER" id="PTHR30328">
    <property type="entry name" value="TRANSCRIPTIONAL REPRESSOR"/>
    <property type="match status" value="1"/>
</dbReference>
<dbReference type="Pfam" id="PF17926">
    <property type="entry name" value="TetR_C_21"/>
    <property type="match status" value="1"/>
</dbReference>
<dbReference type="Proteomes" id="UP001596514">
    <property type="component" value="Unassembled WGS sequence"/>
</dbReference>
<comment type="caution">
    <text evidence="4">The sequence shown here is derived from an EMBL/GenBank/DDBJ whole genome shotgun (WGS) entry which is preliminary data.</text>
</comment>
<dbReference type="EMBL" id="JBHTEE010000001">
    <property type="protein sequence ID" value="MFC7605081.1"/>
    <property type="molecule type" value="Genomic_DNA"/>
</dbReference>
<dbReference type="InterPro" id="IPR036271">
    <property type="entry name" value="Tet_transcr_reg_TetR-rel_C_sf"/>
</dbReference>
<dbReference type="PRINTS" id="PR00455">
    <property type="entry name" value="HTHTETR"/>
</dbReference>